<comment type="caution">
    <text evidence="4">The sequence shown here is derived from an EMBL/GenBank/DDBJ whole genome shotgun (WGS) entry which is preliminary data.</text>
</comment>
<feature type="transmembrane region" description="Helical" evidence="2">
    <location>
        <begin position="377"/>
        <end position="396"/>
    </location>
</feature>
<evidence type="ECO:0000259" key="3">
    <source>
        <dbReference type="Pfam" id="PF07731"/>
    </source>
</evidence>
<keyword evidence="2" id="KW-0472">Membrane</keyword>
<name>A0A812P652_SYMPI</name>
<gene>
    <name evidence="4" type="primary">acsf3</name>
    <name evidence="4" type="ORF">SPIL2461_LOCUS8056</name>
</gene>
<reference evidence="4" key="1">
    <citation type="submission" date="2021-02" db="EMBL/GenBank/DDBJ databases">
        <authorList>
            <person name="Dougan E. K."/>
            <person name="Rhodes N."/>
            <person name="Thang M."/>
            <person name="Chan C."/>
        </authorList>
    </citation>
    <scope>NUCLEOTIDE SEQUENCE</scope>
</reference>
<keyword evidence="2" id="KW-0812">Transmembrane</keyword>
<dbReference type="SUPFAM" id="SSF49503">
    <property type="entry name" value="Cupredoxins"/>
    <property type="match status" value="3"/>
</dbReference>
<dbReference type="SUPFAM" id="SSF56801">
    <property type="entry name" value="Acetyl-CoA synthetase-like"/>
    <property type="match status" value="1"/>
</dbReference>
<evidence type="ECO:0000313" key="5">
    <source>
        <dbReference type="Proteomes" id="UP000649617"/>
    </source>
</evidence>
<dbReference type="GO" id="GO:0016491">
    <property type="term" value="F:oxidoreductase activity"/>
    <property type="evidence" value="ECO:0007669"/>
    <property type="project" value="InterPro"/>
</dbReference>
<keyword evidence="1" id="KW-0479">Metal-binding</keyword>
<dbReference type="InterPro" id="IPR045087">
    <property type="entry name" value="Cu-oxidase_fam"/>
</dbReference>
<dbReference type="InterPro" id="IPR002355">
    <property type="entry name" value="Cu_oxidase_Cu_BS"/>
</dbReference>
<keyword evidence="5" id="KW-1185">Reference proteome</keyword>
<dbReference type="PROSITE" id="PS00080">
    <property type="entry name" value="MULTICOPPER_OXIDASE2"/>
    <property type="match status" value="1"/>
</dbReference>
<keyword evidence="2" id="KW-1133">Transmembrane helix</keyword>
<dbReference type="PANTHER" id="PTHR11709:SF518">
    <property type="entry name" value="MULTICOPPER OXIDASE"/>
    <property type="match status" value="1"/>
</dbReference>
<protein>
    <submittedName>
        <fullName evidence="4">Acsf3 protein</fullName>
    </submittedName>
</protein>
<dbReference type="GO" id="GO:0005507">
    <property type="term" value="F:copper ion binding"/>
    <property type="evidence" value="ECO:0007669"/>
    <property type="project" value="InterPro"/>
</dbReference>
<dbReference type="Gene3D" id="3.40.50.12780">
    <property type="entry name" value="N-terminal domain of ligase-like"/>
    <property type="match status" value="1"/>
</dbReference>
<organism evidence="4 5">
    <name type="scientific">Symbiodinium pilosum</name>
    <name type="common">Dinoflagellate</name>
    <dbReference type="NCBI Taxonomy" id="2952"/>
    <lineage>
        <taxon>Eukaryota</taxon>
        <taxon>Sar</taxon>
        <taxon>Alveolata</taxon>
        <taxon>Dinophyceae</taxon>
        <taxon>Suessiales</taxon>
        <taxon>Symbiodiniaceae</taxon>
        <taxon>Symbiodinium</taxon>
    </lineage>
</organism>
<dbReference type="InterPro" id="IPR011706">
    <property type="entry name" value="Cu-oxidase_C"/>
</dbReference>
<accession>A0A812P652</accession>
<evidence type="ECO:0000256" key="2">
    <source>
        <dbReference type="SAM" id="Phobius"/>
    </source>
</evidence>
<dbReference type="AlphaFoldDB" id="A0A812P652"/>
<dbReference type="InterPro" id="IPR042099">
    <property type="entry name" value="ANL_N_sf"/>
</dbReference>
<sequence>MSSVYDYKIISDHSPGTYWAHPHHHGSNVMQAGAGAASVLLVQDPAGFLSPQLEEMADHSLMLQNLPLPLLTTAAKASGDELFQSFPNQDLWLVNGGVQPVLTVASTKWHRLRLVMAGVSNWLFLDFGSCEVALLAKDGIYIDDFPRWISRVSLPPGGRADLVCRCSPGNHTIASLASPGNGVKSYIGPLFSIRSLSAEGSAEDLAPWRPRSRPTYLQDLRGDLTTPDCACKTPMGQGAHTRWIDGHLFEGAKKYLHQWPRDAVVEREISGVDKHSFHQHTWPFQLQGTPAGNDPYFKAGDWHDTYQNVLDDKASVRFSTVDFAGPEVVHCHALAHSDQGMIGAEIVSGYGREACHCDLLGEAKPVSLVADERSQSLLLVAGLLFVTMFVLLAAMFRQALAFAPAGTLYTVSEQGDTHAGHCADGLEWRTDEGELQVRGEGIFKAYYGRSRSTGEAFSEDGFFCKTGHRALNIEADVLLPLPSQSNGEEKEMLQLFSTAPNQGSEGFGQMRADWKIKKVPLKRYPLWVTNWGAVLATKKHNPGKKVYRSKYYK</sequence>
<dbReference type="Proteomes" id="UP000649617">
    <property type="component" value="Unassembled WGS sequence"/>
</dbReference>
<dbReference type="Pfam" id="PF07731">
    <property type="entry name" value="Cu-oxidase_2"/>
    <property type="match status" value="1"/>
</dbReference>
<dbReference type="OrthoDB" id="2121828at2759"/>
<evidence type="ECO:0000256" key="1">
    <source>
        <dbReference type="ARBA" id="ARBA00022723"/>
    </source>
</evidence>
<dbReference type="EMBL" id="CAJNIZ010013003">
    <property type="protein sequence ID" value="CAE7341604.1"/>
    <property type="molecule type" value="Genomic_DNA"/>
</dbReference>
<feature type="domain" description="Plastocyanin-like" evidence="3">
    <location>
        <begin position="260"/>
        <end position="344"/>
    </location>
</feature>
<dbReference type="Gene3D" id="2.60.40.420">
    <property type="entry name" value="Cupredoxins - blue copper proteins"/>
    <property type="match status" value="3"/>
</dbReference>
<evidence type="ECO:0000313" key="4">
    <source>
        <dbReference type="EMBL" id="CAE7341604.1"/>
    </source>
</evidence>
<dbReference type="InterPro" id="IPR008972">
    <property type="entry name" value="Cupredoxin"/>
</dbReference>
<proteinExistence type="predicted"/>
<dbReference type="PANTHER" id="PTHR11709">
    <property type="entry name" value="MULTI-COPPER OXIDASE"/>
    <property type="match status" value="1"/>
</dbReference>